<sequence length="426" mass="46027">MTVHLLLGRLCVLVNHLPTTDSDLSNAIAAERERQRDTLAMIASENYASESVLEAQGSVLTNKYAEGDPGNRYYAGCEHVDTVEEIAIERAKELFGAEHANVQPHSGTQANLAAYLALLEPGDRILSLELSHGGHLSHGHERTLPHDHFEVFHYTLDVDTGRLEYDAVAERAREVNPDLLVSGYSAYPRRVDWTRMQAIAEEVDAYHVADIAHLTGLIAGGVHPSPVDTADIVTCSTHKTIRAGRGGMVLCDREYADIVDRAVMPGCQGGPLMHNVAGKAAGFGEALRPEFEEYAAAILENAEALSEQLRARGLELVSGGTDVHFALVDLRNTHPERTGLAAERALEEAGIVANKSAVPGDPRPPTRASGLRLGTPALTTRGFGPDDLRTVANLVVDVLENPADDAVEAAVRERVSELCDEHPVYE</sequence>
<comment type="subunit">
    <text evidence="4 9">Homodimer.</text>
</comment>
<keyword evidence="9" id="KW-0028">Amino-acid biosynthesis</keyword>
<comment type="pathway">
    <text evidence="9">Amino-acid biosynthesis; glycine biosynthesis; glycine from L-serine: step 1/1.</text>
</comment>
<dbReference type="InterPro" id="IPR039429">
    <property type="entry name" value="SHMT-like_dom"/>
</dbReference>
<dbReference type="HAMAP" id="MF_00051">
    <property type="entry name" value="SHMT"/>
    <property type="match status" value="1"/>
</dbReference>
<dbReference type="InterPro" id="IPR049943">
    <property type="entry name" value="Ser_HO-MeTrfase-like"/>
</dbReference>
<keyword evidence="15" id="KW-1185">Reference proteome</keyword>
<dbReference type="FunFam" id="3.40.640.10:FF:000001">
    <property type="entry name" value="Serine hydroxymethyltransferase"/>
    <property type="match status" value="1"/>
</dbReference>
<feature type="binding site" evidence="9">
    <location>
        <position position="130"/>
    </location>
    <ligand>
        <name>(6S)-5,6,7,8-tetrahydrofolate</name>
        <dbReference type="ChEBI" id="CHEBI:57453"/>
    </ligand>
</feature>
<dbReference type="AlphaFoldDB" id="A0A1H1FIP6"/>
<comment type="similarity">
    <text evidence="3 9">Belongs to the SHMT family.</text>
</comment>
<dbReference type="EMBL" id="FNKQ01000004">
    <property type="protein sequence ID" value="SDR00688.1"/>
    <property type="molecule type" value="Genomic_DNA"/>
</dbReference>
<evidence type="ECO:0000256" key="5">
    <source>
        <dbReference type="ARBA" id="ARBA00022490"/>
    </source>
</evidence>
<dbReference type="InterPro" id="IPR001085">
    <property type="entry name" value="Ser_HO-MeTrfase"/>
</dbReference>
<reference evidence="13" key="2">
    <citation type="submission" date="2016-10" db="EMBL/GenBank/DDBJ databases">
        <authorList>
            <person name="de Groot N.N."/>
        </authorList>
    </citation>
    <scope>NUCLEOTIDE SEQUENCE [LARGE SCALE GENOMIC DNA]</scope>
    <source>
        <strain evidence="13">CGMCC 1.12397</strain>
    </source>
</reference>
<protein>
    <recommendedName>
        <fullName evidence="9">Serine hydroxymethyltransferase</fullName>
        <shortName evidence="9">SHMT</shortName>
        <shortName evidence="9">Serine methylase</shortName>
        <ecNumber evidence="9">2.1.2.1</ecNumber>
    </recommendedName>
</protein>
<dbReference type="CDD" id="cd00378">
    <property type="entry name" value="SHMT"/>
    <property type="match status" value="1"/>
</dbReference>
<evidence type="ECO:0000313" key="12">
    <source>
        <dbReference type="EMBL" id="RDI70088.1"/>
    </source>
</evidence>
<dbReference type="PANTHER" id="PTHR11680">
    <property type="entry name" value="SERINE HYDROXYMETHYLTRANSFERASE"/>
    <property type="match status" value="1"/>
</dbReference>
<accession>A0A1H1FIP6</accession>
<evidence type="ECO:0000256" key="3">
    <source>
        <dbReference type="ARBA" id="ARBA00006376"/>
    </source>
</evidence>
<evidence type="ECO:0000256" key="2">
    <source>
        <dbReference type="ARBA" id="ARBA00004496"/>
    </source>
</evidence>
<evidence type="ECO:0000256" key="7">
    <source>
        <dbReference type="ARBA" id="ARBA00022679"/>
    </source>
</evidence>
<dbReference type="NCBIfam" id="NF000586">
    <property type="entry name" value="PRK00011.1"/>
    <property type="match status" value="1"/>
</dbReference>
<dbReference type="InterPro" id="IPR015421">
    <property type="entry name" value="PyrdxlP-dep_Trfase_major"/>
</dbReference>
<dbReference type="PIRSF" id="PIRSF000412">
    <property type="entry name" value="SHMT"/>
    <property type="match status" value="1"/>
</dbReference>
<dbReference type="UniPathway" id="UPA00193"/>
<dbReference type="EC" id="2.1.2.1" evidence="9"/>
<dbReference type="PANTHER" id="PTHR11680:SF35">
    <property type="entry name" value="SERINE HYDROXYMETHYLTRANSFERASE 1"/>
    <property type="match status" value="1"/>
</dbReference>
<comment type="caution">
    <text evidence="9">Lacks conserved residue(s) required for the propagation of feature annotation.</text>
</comment>
<dbReference type="GO" id="GO:0005737">
    <property type="term" value="C:cytoplasm"/>
    <property type="evidence" value="ECO:0007669"/>
    <property type="project" value="UniProtKB-SubCell"/>
</dbReference>
<feature type="modified residue" description="N6-(pyridoxal phosphate)lysine" evidence="9 10">
    <location>
        <position position="239"/>
    </location>
</feature>
<evidence type="ECO:0000313" key="15">
    <source>
        <dbReference type="Proteomes" id="UP000255421"/>
    </source>
</evidence>
<dbReference type="GO" id="GO:0019264">
    <property type="term" value="P:glycine biosynthetic process from serine"/>
    <property type="evidence" value="ECO:0007669"/>
    <property type="project" value="UniProtKB-UniRule"/>
</dbReference>
<dbReference type="InterPro" id="IPR015422">
    <property type="entry name" value="PyrdxlP-dep_Trfase_small"/>
</dbReference>
<gene>
    <name evidence="9" type="primary">glyA</name>
    <name evidence="12" type="ORF">DWB78_15785</name>
    <name evidence="13" type="ORF">SAMN05216278_3229</name>
</gene>
<dbReference type="OrthoDB" id="5821at2157"/>
<organism evidence="13 14">
    <name type="scientific">Halopelagius longus</name>
    <dbReference type="NCBI Taxonomy" id="1236180"/>
    <lineage>
        <taxon>Archaea</taxon>
        <taxon>Methanobacteriati</taxon>
        <taxon>Methanobacteriota</taxon>
        <taxon>Stenosarchaea group</taxon>
        <taxon>Halobacteria</taxon>
        <taxon>Halobacteriales</taxon>
        <taxon>Haloferacaceae</taxon>
    </lineage>
</organism>
<reference evidence="12 15" key="3">
    <citation type="submission" date="2018-07" db="EMBL/GenBank/DDBJ databases">
        <title>Genome sequence of extremly halophilic archaeon Halopelagius longus strain BC12-B1.</title>
        <authorList>
            <person name="Zhang X."/>
        </authorList>
    </citation>
    <scope>NUCLEOTIDE SEQUENCE [LARGE SCALE GENOMIC DNA]</scope>
    <source>
        <strain evidence="12 15">BC12-B1</strain>
    </source>
</reference>
<evidence type="ECO:0000256" key="10">
    <source>
        <dbReference type="PIRSR" id="PIRSR000412-50"/>
    </source>
</evidence>
<evidence type="ECO:0000313" key="13">
    <source>
        <dbReference type="EMBL" id="SDR00688.1"/>
    </source>
</evidence>
<name>A0A1H1FIP6_9EURY</name>
<dbReference type="GO" id="GO:0032259">
    <property type="term" value="P:methylation"/>
    <property type="evidence" value="ECO:0007669"/>
    <property type="project" value="UniProtKB-KW"/>
</dbReference>
<dbReference type="GO" id="GO:0030170">
    <property type="term" value="F:pyridoxal phosphate binding"/>
    <property type="evidence" value="ECO:0007669"/>
    <property type="project" value="UniProtKB-UniRule"/>
</dbReference>
<keyword evidence="5 9" id="KW-0963">Cytoplasm</keyword>
<dbReference type="InterPro" id="IPR015424">
    <property type="entry name" value="PyrdxlP-dep_Trfase"/>
</dbReference>
<keyword evidence="13" id="KW-0489">Methyltransferase</keyword>
<dbReference type="Gene3D" id="3.40.640.10">
    <property type="entry name" value="Type I PLP-dependent aspartate aminotransferase-like (Major domain)"/>
    <property type="match status" value="1"/>
</dbReference>
<dbReference type="Gene3D" id="3.90.1150.10">
    <property type="entry name" value="Aspartate Aminotransferase, domain 1"/>
    <property type="match status" value="1"/>
</dbReference>
<dbReference type="GO" id="GO:0008168">
    <property type="term" value="F:methyltransferase activity"/>
    <property type="evidence" value="ECO:0007669"/>
    <property type="project" value="UniProtKB-KW"/>
</dbReference>
<evidence type="ECO:0000313" key="14">
    <source>
        <dbReference type="Proteomes" id="UP000199289"/>
    </source>
</evidence>
<evidence type="ECO:0000256" key="6">
    <source>
        <dbReference type="ARBA" id="ARBA00022563"/>
    </source>
</evidence>
<comment type="subcellular location">
    <subcellularLocation>
        <location evidence="2 9">Cytoplasm</location>
    </subcellularLocation>
</comment>
<dbReference type="UniPathway" id="UPA00288">
    <property type="reaction ID" value="UER01023"/>
</dbReference>
<comment type="cofactor">
    <cofactor evidence="1 9 10">
        <name>pyridoxal 5'-phosphate</name>
        <dbReference type="ChEBI" id="CHEBI:597326"/>
    </cofactor>
</comment>
<evidence type="ECO:0000256" key="1">
    <source>
        <dbReference type="ARBA" id="ARBA00001933"/>
    </source>
</evidence>
<dbReference type="Proteomes" id="UP000255421">
    <property type="component" value="Unassembled WGS sequence"/>
</dbReference>
<dbReference type="Proteomes" id="UP000199289">
    <property type="component" value="Unassembled WGS sequence"/>
</dbReference>
<keyword evidence="8 9" id="KW-0663">Pyridoxal phosphate</keyword>
<keyword evidence="7 9" id="KW-0808">Transferase</keyword>
<comment type="function">
    <text evidence="9">Catalyzes the reversible interconversion of serine and glycine with tetrahydrofolate (THF) serving as the one-carbon carrier. Also exhibits THF-independent aldolase activity toward beta-hydroxyamino acids, producing glycine and aldehydes, via a retro-aldol mechanism.</text>
</comment>
<evidence type="ECO:0000259" key="11">
    <source>
        <dbReference type="Pfam" id="PF00464"/>
    </source>
</evidence>
<evidence type="ECO:0000256" key="8">
    <source>
        <dbReference type="ARBA" id="ARBA00022898"/>
    </source>
</evidence>
<evidence type="ECO:0000256" key="4">
    <source>
        <dbReference type="ARBA" id="ARBA00011738"/>
    </source>
</evidence>
<feature type="site" description="Plays an important role in substrate specificity" evidence="9">
    <location>
        <position position="238"/>
    </location>
</feature>
<feature type="domain" description="Serine hydroxymethyltransferase-like" evidence="11">
    <location>
        <begin position="18"/>
        <end position="394"/>
    </location>
</feature>
<reference evidence="14" key="1">
    <citation type="submission" date="2016-10" db="EMBL/GenBank/DDBJ databases">
        <authorList>
            <person name="Varghese N."/>
            <person name="Submissions S."/>
        </authorList>
    </citation>
    <scope>NUCLEOTIDE SEQUENCE [LARGE SCALE GENOMIC DNA]</scope>
    <source>
        <strain evidence="14">CGMCC 1.12397</strain>
    </source>
</reference>
<comment type="catalytic activity">
    <reaction evidence="9">
        <text>(6R)-5,10-methylene-5,6,7,8-tetrahydrofolate + glycine + H2O = (6S)-5,6,7,8-tetrahydrofolate + L-serine</text>
        <dbReference type="Rhea" id="RHEA:15481"/>
        <dbReference type="ChEBI" id="CHEBI:15377"/>
        <dbReference type="ChEBI" id="CHEBI:15636"/>
        <dbReference type="ChEBI" id="CHEBI:33384"/>
        <dbReference type="ChEBI" id="CHEBI:57305"/>
        <dbReference type="ChEBI" id="CHEBI:57453"/>
        <dbReference type="EC" id="2.1.2.1"/>
    </reaction>
</comment>
<proteinExistence type="inferred from homology"/>
<keyword evidence="6 9" id="KW-0554">One-carbon metabolism</keyword>
<comment type="pathway">
    <text evidence="9">One-carbon metabolism; tetrahydrofolate interconversion.</text>
</comment>
<dbReference type="EMBL" id="QQST01000002">
    <property type="protein sequence ID" value="RDI70088.1"/>
    <property type="molecule type" value="Genomic_DNA"/>
</dbReference>
<dbReference type="SUPFAM" id="SSF53383">
    <property type="entry name" value="PLP-dependent transferases"/>
    <property type="match status" value="1"/>
</dbReference>
<evidence type="ECO:0000256" key="9">
    <source>
        <dbReference type="HAMAP-Rule" id="MF_00051"/>
    </source>
</evidence>
<dbReference type="GO" id="GO:0004372">
    <property type="term" value="F:glycine hydroxymethyltransferase activity"/>
    <property type="evidence" value="ECO:0007669"/>
    <property type="project" value="UniProtKB-UniRule"/>
</dbReference>
<dbReference type="Pfam" id="PF00464">
    <property type="entry name" value="SHMT"/>
    <property type="match status" value="1"/>
</dbReference>
<dbReference type="GO" id="GO:0035999">
    <property type="term" value="P:tetrahydrofolate interconversion"/>
    <property type="evidence" value="ECO:0007669"/>
    <property type="project" value="UniProtKB-UniRule"/>
</dbReference>
<feature type="binding site" evidence="9">
    <location>
        <begin position="134"/>
        <end position="136"/>
    </location>
    <ligand>
        <name>(6S)-5,6,7,8-tetrahydrofolate</name>
        <dbReference type="ChEBI" id="CHEBI:57453"/>
    </ligand>
</feature>